<name>A0ABT1WF07_9BURK</name>
<keyword evidence="2" id="KW-1133">Transmembrane helix</keyword>
<proteinExistence type="predicted"/>
<evidence type="ECO:0000256" key="1">
    <source>
        <dbReference type="SAM" id="MobiDB-lite"/>
    </source>
</evidence>
<dbReference type="Proteomes" id="UP001204142">
    <property type="component" value="Unassembled WGS sequence"/>
</dbReference>
<evidence type="ECO:0000313" key="3">
    <source>
        <dbReference type="EMBL" id="MCQ8896100.1"/>
    </source>
</evidence>
<evidence type="ECO:0000313" key="4">
    <source>
        <dbReference type="Proteomes" id="UP001204142"/>
    </source>
</evidence>
<feature type="region of interest" description="Disordered" evidence="1">
    <location>
        <begin position="80"/>
        <end position="101"/>
    </location>
</feature>
<reference evidence="3 4" key="1">
    <citation type="submission" date="2022-07" db="EMBL/GenBank/DDBJ databases">
        <authorList>
            <person name="Xamxidin M."/>
            <person name="Wu M."/>
        </authorList>
    </citation>
    <scope>NUCLEOTIDE SEQUENCE [LARGE SCALE GENOMIC DNA]</scope>
    <source>
        <strain evidence="3 4">NBRC 111650</strain>
    </source>
</reference>
<keyword evidence="2" id="KW-0472">Membrane</keyword>
<evidence type="ECO:0008006" key="5">
    <source>
        <dbReference type="Google" id="ProtNLM"/>
    </source>
</evidence>
<organism evidence="3 4">
    <name type="scientific">Limnobacter humi</name>
    <dbReference type="NCBI Taxonomy" id="1778671"/>
    <lineage>
        <taxon>Bacteria</taxon>
        <taxon>Pseudomonadati</taxon>
        <taxon>Pseudomonadota</taxon>
        <taxon>Betaproteobacteria</taxon>
        <taxon>Burkholderiales</taxon>
        <taxon>Burkholderiaceae</taxon>
        <taxon>Limnobacter</taxon>
    </lineage>
</organism>
<gene>
    <name evidence="3" type="ORF">NQT62_06575</name>
</gene>
<keyword evidence="4" id="KW-1185">Reference proteome</keyword>
<sequence>MGEVCADISTIVERLVRKTLSNGRNSDLAAVIGSGMGRLVTSHMNVMGLSVNKSAGAVLYGLSALMSMLALALSSRSGSNDPTALTPDASARQPQPDQGLGWSAQHRVSRYLENQKEHLLDRARNSRHLVLKRLASRVEWQISRHKRIEGDALPAVCRQSHCDYMWNNLHQYGVCTRVLMVTGHTLFQITNRLFISWDKYAARLLNQTVLKRFTGELLGHRLSSCLMYAASAGLSIPASQLIVGLSTLGAAVCAATLVCFLMAKLAVALGDWKGNLQPTPKRRPVFHGS</sequence>
<evidence type="ECO:0000256" key="2">
    <source>
        <dbReference type="SAM" id="Phobius"/>
    </source>
</evidence>
<keyword evidence="2" id="KW-0812">Transmembrane</keyword>
<comment type="caution">
    <text evidence="3">The sequence shown here is derived from an EMBL/GenBank/DDBJ whole genome shotgun (WGS) entry which is preliminary data.</text>
</comment>
<feature type="transmembrane region" description="Helical" evidence="2">
    <location>
        <begin position="249"/>
        <end position="272"/>
    </location>
</feature>
<dbReference type="EMBL" id="JANIGO010000002">
    <property type="protein sequence ID" value="MCQ8896100.1"/>
    <property type="molecule type" value="Genomic_DNA"/>
</dbReference>
<dbReference type="RefSeq" id="WP_256763853.1">
    <property type="nucleotide sequence ID" value="NZ_JANIGO010000002.1"/>
</dbReference>
<protein>
    <recommendedName>
        <fullName evidence="5">DUF697 domain-containing protein</fullName>
    </recommendedName>
</protein>
<accession>A0ABT1WF07</accession>